<organism evidence="2 3">
    <name type="scientific">Dictyobacter arantiisoli</name>
    <dbReference type="NCBI Taxonomy" id="2014874"/>
    <lineage>
        <taxon>Bacteria</taxon>
        <taxon>Bacillati</taxon>
        <taxon>Chloroflexota</taxon>
        <taxon>Ktedonobacteria</taxon>
        <taxon>Ktedonobacterales</taxon>
        <taxon>Dictyobacteraceae</taxon>
        <taxon>Dictyobacter</taxon>
    </lineage>
</organism>
<dbReference type="RefSeq" id="WP_149404467.1">
    <property type="nucleotide sequence ID" value="NZ_BIXY01000130.1"/>
</dbReference>
<gene>
    <name evidence="2" type="ORF">KDI_52110</name>
</gene>
<dbReference type="GO" id="GO:0000224">
    <property type="term" value="F:peptide-N4-(N-acetyl-beta-glucosaminyl)asparagine amidase activity"/>
    <property type="evidence" value="ECO:0007669"/>
    <property type="project" value="TreeGrafter"/>
</dbReference>
<reference evidence="2 3" key="1">
    <citation type="submission" date="2019-01" db="EMBL/GenBank/DDBJ databases">
        <title>Draft genome sequence of Dictyobacter sp. Uno17.</title>
        <authorList>
            <person name="Wang C.M."/>
            <person name="Zheng Y."/>
            <person name="Sakai Y."/>
            <person name="Abe K."/>
            <person name="Yokota A."/>
            <person name="Yabe S."/>
        </authorList>
    </citation>
    <scope>NUCLEOTIDE SEQUENCE [LARGE SCALE GENOMIC DNA]</scope>
    <source>
        <strain evidence="2 3">Uno17</strain>
    </source>
</reference>
<keyword evidence="3" id="KW-1185">Reference proteome</keyword>
<dbReference type="GO" id="GO:0005829">
    <property type="term" value="C:cytosol"/>
    <property type="evidence" value="ECO:0007669"/>
    <property type="project" value="TreeGrafter"/>
</dbReference>
<dbReference type="EMBL" id="BIXY01000130">
    <property type="protein sequence ID" value="GCF11647.1"/>
    <property type="molecule type" value="Genomic_DNA"/>
</dbReference>
<dbReference type="PANTHER" id="PTHR12143">
    <property type="entry name" value="PEPTIDE N-GLYCANASE PNGASE -RELATED"/>
    <property type="match status" value="1"/>
</dbReference>
<sequence>MPPLTQQLAQLQPRCAIRGYNPTSGNNWVEGDGAQYNWLVPFNLAGLFANEGGNSAIVTRLNTFFTQLNGGPNSSYAFLGNEPTLETLWQYDYAGAPYRAQDVARQVENTLFSTGPGGLPGNDDLGETSSDFVFAALGMFPETPGTANLALSSPLFPSITLTRPGGQTIQINAPGASATTYYVQSLALNGSASTKPWLPASFIANGGTLDYTLSSTANTTWGSNPADAPPSYGSVNSASSTFSTGFESGSPLPTYVNDLDRSIPTGCW</sequence>
<dbReference type="Proteomes" id="UP000322530">
    <property type="component" value="Unassembled WGS sequence"/>
</dbReference>
<feature type="domain" description="Glycosyl hydrolase family 92" evidence="1">
    <location>
        <begin position="20"/>
        <end position="214"/>
    </location>
</feature>
<dbReference type="AlphaFoldDB" id="A0A5A5TJP0"/>
<dbReference type="InterPro" id="IPR050883">
    <property type="entry name" value="PNGase"/>
</dbReference>
<comment type="caution">
    <text evidence="2">The sequence shown here is derived from an EMBL/GenBank/DDBJ whole genome shotgun (WGS) entry which is preliminary data.</text>
</comment>
<dbReference type="GO" id="GO:0006516">
    <property type="term" value="P:glycoprotein catabolic process"/>
    <property type="evidence" value="ECO:0007669"/>
    <property type="project" value="TreeGrafter"/>
</dbReference>
<evidence type="ECO:0000313" key="2">
    <source>
        <dbReference type="EMBL" id="GCF11647.1"/>
    </source>
</evidence>
<dbReference type="OrthoDB" id="9804511at2"/>
<evidence type="ECO:0000313" key="3">
    <source>
        <dbReference type="Proteomes" id="UP000322530"/>
    </source>
</evidence>
<protein>
    <recommendedName>
        <fullName evidence="1">Glycosyl hydrolase family 92 domain-containing protein</fullName>
    </recommendedName>
</protein>
<dbReference type="InterPro" id="IPR012939">
    <property type="entry name" value="Glyco_hydro_92"/>
</dbReference>
<accession>A0A5A5TJP0</accession>
<name>A0A5A5TJP0_9CHLR</name>
<proteinExistence type="predicted"/>
<evidence type="ECO:0000259" key="1">
    <source>
        <dbReference type="Pfam" id="PF07971"/>
    </source>
</evidence>
<dbReference type="PANTHER" id="PTHR12143:SF39">
    <property type="entry name" value="SECRETED PROTEIN"/>
    <property type="match status" value="1"/>
</dbReference>
<dbReference type="Gene3D" id="3.30.2080.10">
    <property type="entry name" value="GH92 mannosidase domain"/>
    <property type="match status" value="1"/>
</dbReference>
<dbReference type="Pfam" id="PF07971">
    <property type="entry name" value="Glyco_hydro_92"/>
    <property type="match status" value="1"/>
</dbReference>